<dbReference type="EMBL" id="AVOT02001942">
    <property type="protein sequence ID" value="MBW0468679.1"/>
    <property type="molecule type" value="Genomic_DNA"/>
</dbReference>
<name>A0A9Q3BNS4_9BASI</name>
<feature type="region of interest" description="Disordered" evidence="1">
    <location>
        <begin position="1"/>
        <end position="21"/>
    </location>
</feature>
<dbReference type="OrthoDB" id="420169at2759"/>
<sequence length="124" mass="14109">MQYDHHIQGGEGHNNADGLSRCPIDNVKSNPAYDPEEAVKNPIHLMEIYRRNNFRFSEWAPKSGTPHSGNTESEGAITLILGIDPSKLNNDFFSAVMKTYAKHKQFRIFLQLLKQKYTSSELKS</sequence>
<accession>A0A9Q3BNS4</accession>
<gene>
    <name evidence="2" type="ORF">O181_008394</name>
</gene>
<dbReference type="AlphaFoldDB" id="A0A9Q3BNS4"/>
<protein>
    <submittedName>
        <fullName evidence="2">Uncharacterized protein</fullName>
    </submittedName>
</protein>
<reference evidence="2" key="1">
    <citation type="submission" date="2021-03" db="EMBL/GenBank/DDBJ databases">
        <title>Draft genome sequence of rust myrtle Austropuccinia psidii MF-1, a brazilian biotype.</title>
        <authorList>
            <person name="Quecine M.C."/>
            <person name="Pachon D.M.R."/>
            <person name="Bonatelli M.L."/>
            <person name="Correr F.H."/>
            <person name="Franceschini L.M."/>
            <person name="Leite T.F."/>
            <person name="Margarido G.R.A."/>
            <person name="Almeida C.A."/>
            <person name="Ferrarezi J.A."/>
            <person name="Labate C.A."/>
        </authorList>
    </citation>
    <scope>NUCLEOTIDE SEQUENCE</scope>
    <source>
        <strain evidence="2">MF-1</strain>
    </source>
</reference>
<evidence type="ECO:0000313" key="3">
    <source>
        <dbReference type="Proteomes" id="UP000765509"/>
    </source>
</evidence>
<keyword evidence="3" id="KW-1185">Reference proteome</keyword>
<dbReference type="Proteomes" id="UP000765509">
    <property type="component" value="Unassembled WGS sequence"/>
</dbReference>
<evidence type="ECO:0000256" key="1">
    <source>
        <dbReference type="SAM" id="MobiDB-lite"/>
    </source>
</evidence>
<organism evidence="2 3">
    <name type="scientific">Austropuccinia psidii MF-1</name>
    <dbReference type="NCBI Taxonomy" id="1389203"/>
    <lineage>
        <taxon>Eukaryota</taxon>
        <taxon>Fungi</taxon>
        <taxon>Dikarya</taxon>
        <taxon>Basidiomycota</taxon>
        <taxon>Pucciniomycotina</taxon>
        <taxon>Pucciniomycetes</taxon>
        <taxon>Pucciniales</taxon>
        <taxon>Sphaerophragmiaceae</taxon>
        <taxon>Austropuccinia</taxon>
    </lineage>
</organism>
<comment type="caution">
    <text evidence="2">The sequence shown here is derived from an EMBL/GenBank/DDBJ whole genome shotgun (WGS) entry which is preliminary data.</text>
</comment>
<evidence type="ECO:0000313" key="2">
    <source>
        <dbReference type="EMBL" id="MBW0468679.1"/>
    </source>
</evidence>
<proteinExistence type="predicted"/>